<sequence>MSIINGNTNSVMYSTQGNYMNWGEYKNWNFNVYALSNSNINGTKVADVKFCDHYNCGNQWYKASDVPVNQTIQIVRGYQVFGFLHALAVDEKTGLVALEVPNNDPRKFFNIIKTDNGFQLKSTYNNKYVVNEGNYFYSHGDNEGYEFKNY</sequence>
<reference evidence="1 2" key="1">
    <citation type="journal article" date="2015" name="Genome Biol. Evol.">
        <title>Phylogenomic analyses indicate that early fungi evolved digesting cell walls of algal ancestors of land plants.</title>
        <authorList>
            <person name="Chang Y."/>
            <person name="Wang S."/>
            <person name="Sekimoto S."/>
            <person name="Aerts A.L."/>
            <person name="Choi C."/>
            <person name="Clum A."/>
            <person name="LaButti K.M."/>
            <person name="Lindquist E.A."/>
            <person name="Yee Ngan C."/>
            <person name="Ohm R.A."/>
            <person name="Salamov A.A."/>
            <person name="Grigoriev I.V."/>
            <person name="Spatafora J.W."/>
            <person name="Berbee M.L."/>
        </authorList>
    </citation>
    <scope>NUCLEOTIDE SEQUENCE [LARGE SCALE GENOMIC DNA]</scope>
    <source>
        <strain evidence="1 2">NRRL 28638</strain>
    </source>
</reference>
<name>A0A137PEM0_CONC2</name>
<dbReference type="Proteomes" id="UP000070444">
    <property type="component" value="Unassembled WGS sequence"/>
</dbReference>
<dbReference type="EMBL" id="KQ964436">
    <property type="protein sequence ID" value="KXN73448.1"/>
    <property type="molecule type" value="Genomic_DNA"/>
</dbReference>
<keyword evidence="2" id="KW-1185">Reference proteome</keyword>
<organism evidence="1 2">
    <name type="scientific">Conidiobolus coronatus (strain ATCC 28846 / CBS 209.66 / NRRL 28638)</name>
    <name type="common">Delacroixia coronata</name>
    <dbReference type="NCBI Taxonomy" id="796925"/>
    <lineage>
        <taxon>Eukaryota</taxon>
        <taxon>Fungi</taxon>
        <taxon>Fungi incertae sedis</taxon>
        <taxon>Zoopagomycota</taxon>
        <taxon>Entomophthoromycotina</taxon>
        <taxon>Entomophthoromycetes</taxon>
        <taxon>Entomophthorales</taxon>
        <taxon>Ancylistaceae</taxon>
        <taxon>Conidiobolus</taxon>
    </lineage>
</organism>
<evidence type="ECO:0000313" key="2">
    <source>
        <dbReference type="Proteomes" id="UP000070444"/>
    </source>
</evidence>
<protein>
    <submittedName>
        <fullName evidence="1">Uncharacterized protein</fullName>
    </submittedName>
</protein>
<accession>A0A137PEM0</accession>
<dbReference type="AlphaFoldDB" id="A0A137PEM0"/>
<evidence type="ECO:0000313" key="1">
    <source>
        <dbReference type="EMBL" id="KXN73448.1"/>
    </source>
</evidence>
<proteinExistence type="predicted"/>
<gene>
    <name evidence="1" type="ORF">CONCODRAFT_3548</name>
</gene>